<name>A0A4Y8IG74_9BACI</name>
<dbReference type="OrthoDB" id="5447051at2"/>
<feature type="domain" description="Putative Flp pilus-assembly TadG-like N-terminal" evidence="1">
    <location>
        <begin position="12"/>
        <end position="57"/>
    </location>
</feature>
<dbReference type="RefSeq" id="WP_134340415.1">
    <property type="nucleotide sequence ID" value="NZ_SOPW01000010.1"/>
</dbReference>
<evidence type="ECO:0000313" key="3">
    <source>
        <dbReference type="Proteomes" id="UP000297975"/>
    </source>
</evidence>
<keyword evidence="3" id="KW-1185">Reference proteome</keyword>
<reference evidence="2 3" key="1">
    <citation type="submission" date="2019-03" db="EMBL/GenBank/DDBJ databases">
        <authorList>
            <person name="He R.-H."/>
        </authorList>
    </citation>
    <scope>NUCLEOTIDE SEQUENCE [LARGE SCALE GENOMIC DNA]</scope>
    <source>
        <strain evidence="3">SH 714</strain>
    </source>
</reference>
<comment type="caution">
    <text evidence="2">The sequence shown here is derived from an EMBL/GenBank/DDBJ whole genome shotgun (WGS) entry which is preliminary data.</text>
</comment>
<dbReference type="AlphaFoldDB" id="A0A4Y8IG74"/>
<evidence type="ECO:0000259" key="1">
    <source>
        <dbReference type="Pfam" id="PF13400"/>
    </source>
</evidence>
<evidence type="ECO:0000313" key="2">
    <source>
        <dbReference type="EMBL" id="TFB19617.1"/>
    </source>
</evidence>
<sequence length="299" mass="33036">MMKYLMKSEKANATFLVTISFTALLALTGLVVDGGMLYMTHQHLQKAANASVLSGGQELTQEEEVVRQIVDETLEHHDELSSFKGITIVKENRVTLELEKPVETTFMKLFGIDSVDVEVRATARVGPMGRAKGVAPLGIDESIELIYGQEYTLKVDEHDSDTGFFGALAIDGTGASTYKETLINGSLSELKVGDIVDTETGNMAGPTNKAVKTLVDSVCENMYERDCPRVLLIPVYKPYNHDQNQMKQVEITGFAYFYVTEPMDKHNKTVTGVFIERTGTGYELDEAVDRGAFIVRLTE</sequence>
<gene>
    <name evidence="2" type="ORF">E3U55_10700</name>
</gene>
<dbReference type="InterPro" id="IPR028087">
    <property type="entry name" value="Tad_N"/>
</dbReference>
<dbReference type="EMBL" id="SOPW01000010">
    <property type="protein sequence ID" value="TFB19617.1"/>
    <property type="molecule type" value="Genomic_DNA"/>
</dbReference>
<dbReference type="Proteomes" id="UP000297975">
    <property type="component" value="Unassembled WGS sequence"/>
</dbReference>
<organism evidence="2 3">
    <name type="scientific">Filobacillus milosensis</name>
    <dbReference type="NCBI Taxonomy" id="94137"/>
    <lineage>
        <taxon>Bacteria</taxon>
        <taxon>Bacillati</taxon>
        <taxon>Bacillota</taxon>
        <taxon>Bacilli</taxon>
        <taxon>Bacillales</taxon>
        <taxon>Bacillaceae</taxon>
        <taxon>Filobacillus</taxon>
    </lineage>
</organism>
<accession>A0A4Y8IG74</accession>
<dbReference type="Pfam" id="PF13400">
    <property type="entry name" value="Tad"/>
    <property type="match status" value="1"/>
</dbReference>
<protein>
    <recommendedName>
        <fullName evidence="1">Putative Flp pilus-assembly TadG-like N-terminal domain-containing protein</fullName>
    </recommendedName>
</protein>
<proteinExistence type="predicted"/>